<name>A0AAF0TD95_SOLVR</name>
<evidence type="ECO:0000259" key="6">
    <source>
        <dbReference type="Pfam" id="PF01764"/>
    </source>
</evidence>
<gene>
    <name evidence="7" type="ORF">MTR67_009322</name>
</gene>
<keyword evidence="8" id="KW-1185">Reference proteome</keyword>
<dbReference type="EC" id="3.1.1.-" evidence="5"/>
<dbReference type="CDD" id="cd00519">
    <property type="entry name" value="Lipase_3"/>
    <property type="match status" value="1"/>
</dbReference>
<sequence length="402" mass="45308">MGSMAEKWEELSGKNNWDGLLNPLDVDLRRYIIQYGELAHVTYDTFISEKASKYAGASRYSMENLFSKAGLDPTKYRVTKYFYATSSIPLPDAFITKSLSREAWSKESNFMGYIAVATDEGKVSLGRRDIVIAWRGTIQTLEWVNDLQFLQIPGPKVFGDGGLLPLFKPLVHHGFYNVYTSESARSKFNKTSARDQVLEEVKRLVEEYKNEEVSITVTGHSLGASLATLNAVDIAYNKINKSSHGKEFPVTAFVFASPKVGDLNFLNAFNKLKHLHVMRIHNILDIVPKYPPIGYFDVGQEIIIDTTKSPYLNLPGDIITWHNLECYMHGVAGTQGIGLLTDFKLEVDRDIALVNKSSGALKSEYLVPANWWTVKNKGMVQQEDGKWVLNDREEYDIVVAEV</sequence>
<dbReference type="SUPFAM" id="SSF53474">
    <property type="entry name" value="alpha/beta-Hydrolases"/>
    <property type="match status" value="1"/>
</dbReference>
<evidence type="ECO:0000313" key="7">
    <source>
        <dbReference type="EMBL" id="WMV15937.1"/>
    </source>
</evidence>
<dbReference type="InterPro" id="IPR029058">
    <property type="entry name" value="AB_hydrolase_fold"/>
</dbReference>
<comment type="similarity">
    <text evidence="1 5">Belongs to the AB hydrolase superfamily. Lipase family.</text>
</comment>
<evidence type="ECO:0000256" key="1">
    <source>
        <dbReference type="ARBA" id="ARBA00010701"/>
    </source>
</evidence>
<keyword evidence="4 5" id="KW-0443">Lipid metabolism</keyword>
<feature type="domain" description="Fungal lipase-type" evidence="6">
    <location>
        <begin position="131"/>
        <end position="293"/>
    </location>
</feature>
<evidence type="ECO:0000313" key="8">
    <source>
        <dbReference type="Proteomes" id="UP001234989"/>
    </source>
</evidence>
<evidence type="ECO:0000256" key="3">
    <source>
        <dbReference type="ARBA" id="ARBA00022963"/>
    </source>
</evidence>
<evidence type="ECO:0000256" key="5">
    <source>
        <dbReference type="RuleBase" id="RU367093"/>
    </source>
</evidence>
<comment type="function">
    <text evidence="5">Acylhydrolase that catalyzes the hydrolysis of phospholipids at the sn-1 position.</text>
</comment>
<dbReference type="Proteomes" id="UP001234989">
    <property type="component" value="Chromosome 2"/>
</dbReference>
<dbReference type="GO" id="GO:0008970">
    <property type="term" value="F:phospholipase A1 activity"/>
    <property type="evidence" value="ECO:0007669"/>
    <property type="project" value="UniProtKB-UniRule"/>
</dbReference>
<dbReference type="GO" id="GO:0005737">
    <property type="term" value="C:cytoplasm"/>
    <property type="evidence" value="ECO:0007669"/>
    <property type="project" value="UniProtKB-ARBA"/>
</dbReference>
<organism evidence="7 8">
    <name type="scientific">Solanum verrucosum</name>
    <dbReference type="NCBI Taxonomy" id="315347"/>
    <lineage>
        <taxon>Eukaryota</taxon>
        <taxon>Viridiplantae</taxon>
        <taxon>Streptophyta</taxon>
        <taxon>Embryophyta</taxon>
        <taxon>Tracheophyta</taxon>
        <taxon>Spermatophyta</taxon>
        <taxon>Magnoliopsida</taxon>
        <taxon>eudicotyledons</taxon>
        <taxon>Gunneridae</taxon>
        <taxon>Pentapetalae</taxon>
        <taxon>asterids</taxon>
        <taxon>lamiids</taxon>
        <taxon>Solanales</taxon>
        <taxon>Solanaceae</taxon>
        <taxon>Solanoideae</taxon>
        <taxon>Solaneae</taxon>
        <taxon>Solanum</taxon>
    </lineage>
</organism>
<dbReference type="InterPro" id="IPR002921">
    <property type="entry name" value="Fungal_lipase-type"/>
</dbReference>
<reference evidence="7" key="1">
    <citation type="submission" date="2023-08" db="EMBL/GenBank/DDBJ databases">
        <title>A de novo genome assembly of Solanum verrucosum Schlechtendal, a Mexican diploid species geographically isolated from the other diploid A-genome species in potato relatives.</title>
        <authorList>
            <person name="Hosaka K."/>
        </authorList>
    </citation>
    <scope>NUCLEOTIDE SEQUENCE</scope>
    <source>
        <tissue evidence="7">Young leaves</tissue>
    </source>
</reference>
<keyword evidence="2 5" id="KW-0378">Hydrolase</keyword>
<dbReference type="GO" id="GO:0016042">
    <property type="term" value="P:lipid catabolic process"/>
    <property type="evidence" value="ECO:0007669"/>
    <property type="project" value="UniProtKB-UniRule"/>
</dbReference>
<evidence type="ECO:0000256" key="2">
    <source>
        <dbReference type="ARBA" id="ARBA00022801"/>
    </source>
</evidence>
<dbReference type="PANTHER" id="PTHR31828:SF34">
    <property type="entry name" value="PHOSPHOLIPASE A1"/>
    <property type="match status" value="1"/>
</dbReference>
<keyword evidence="3 5" id="KW-0442">Lipid degradation</keyword>
<dbReference type="InterPro" id="IPR033556">
    <property type="entry name" value="PLA"/>
</dbReference>
<dbReference type="PANTHER" id="PTHR31828">
    <property type="entry name" value="PHOSPHOLIPASE A1-IIGAMMA"/>
    <property type="match status" value="1"/>
</dbReference>
<protein>
    <recommendedName>
        <fullName evidence="5">Phospholipase A1</fullName>
        <ecNumber evidence="5">3.1.1.-</ecNumber>
    </recommendedName>
</protein>
<dbReference type="Gene3D" id="3.40.50.1820">
    <property type="entry name" value="alpha/beta hydrolase"/>
    <property type="match status" value="1"/>
</dbReference>
<accession>A0AAF0TD95</accession>
<proteinExistence type="inferred from homology"/>
<dbReference type="EMBL" id="CP133613">
    <property type="protein sequence ID" value="WMV15937.1"/>
    <property type="molecule type" value="Genomic_DNA"/>
</dbReference>
<evidence type="ECO:0000256" key="4">
    <source>
        <dbReference type="ARBA" id="ARBA00023098"/>
    </source>
</evidence>
<dbReference type="FunFam" id="3.40.50.1820:FF:000065">
    <property type="entry name" value="Phospholipase A1-II 3"/>
    <property type="match status" value="1"/>
</dbReference>
<dbReference type="Pfam" id="PF01764">
    <property type="entry name" value="Lipase_3"/>
    <property type="match status" value="1"/>
</dbReference>
<dbReference type="AlphaFoldDB" id="A0AAF0TD95"/>